<dbReference type="PANTHER" id="PTHR47939:SF13">
    <property type="entry name" value="OS03G0201400 PROTEIN"/>
    <property type="match status" value="1"/>
</dbReference>
<organism evidence="4 5">
    <name type="scientific">Clitoria ternatea</name>
    <name type="common">Butterfly pea</name>
    <dbReference type="NCBI Taxonomy" id="43366"/>
    <lineage>
        <taxon>Eukaryota</taxon>
        <taxon>Viridiplantae</taxon>
        <taxon>Streptophyta</taxon>
        <taxon>Embryophyta</taxon>
        <taxon>Tracheophyta</taxon>
        <taxon>Spermatophyta</taxon>
        <taxon>Magnoliopsida</taxon>
        <taxon>eudicotyledons</taxon>
        <taxon>Gunneridae</taxon>
        <taxon>Pentapetalae</taxon>
        <taxon>rosids</taxon>
        <taxon>fabids</taxon>
        <taxon>Fabales</taxon>
        <taxon>Fabaceae</taxon>
        <taxon>Papilionoideae</taxon>
        <taxon>50 kb inversion clade</taxon>
        <taxon>NPAAA clade</taxon>
        <taxon>indigoferoid/millettioid clade</taxon>
        <taxon>Phaseoleae</taxon>
        <taxon>Clitoria</taxon>
    </lineage>
</organism>
<dbReference type="InterPro" id="IPR011990">
    <property type="entry name" value="TPR-like_helical_dom_sf"/>
</dbReference>
<dbReference type="PANTHER" id="PTHR47939">
    <property type="entry name" value="MEMBRANE-ASSOCIATED SALT-INDUCIBLE PROTEIN-LIKE"/>
    <property type="match status" value="1"/>
</dbReference>
<reference evidence="4 5" key="1">
    <citation type="submission" date="2024-01" db="EMBL/GenBank/DDBJ databases">
        <title>The genomes of 5 underutilized Papilionoideae crops provide insights into root nodulation and disease resistance.</title>
        <authorList>
            <person name="Yuan L."/>
        </authorList>
    </citation>
    <scope>NUCLEOTIDE SEQUENCE [LARGE SCALE GENOMIC DNA]</scope>
    <source>
        <strain evidence="4">LY-2023</strain>
        <tissue evidence="4">Leaf</tissue>
    </source>
</reference>
<evidence type="ECO:0000256" key="3">
    <source>
        <dbReference type="PROSITE-ProRule" id="PRU00708"/>
    </source>
</evidence>
<dbReference type="AlphaFoldDB" id="A0AAN9FKY9"/>
<dbReference type="InterPro" id="IPR002885">
    <property type="entry name" value="PPR_rpt"/>
</dbReference>
<sequence>MLGSMAIKLSSSTYRSRFLKLAYLSSSCIADISETTGTVKPNDSSEFDQNINLLRSKLAPDNLTRVLDRTSDLNSAVRIFKWASHQKSFHHTSNTYLRIILKLGMAGHVLEMGHFCQNMVKDRCPGAEEAFIELVNTFVEHCRIKEAVTVLVNMNLGGYKPTIEVFNVLLGALVKGETRDFQNALFVYKEMVKAGVLPTVHTLNYLLEVLFTINRIDLALDQFRRINNKGCDPNSKTFEILVKGLIENCRVDEAVTVLEQMFKLKCQPDLSFYTCTIPLFCRGNKVEEGVKLFNMMKDSDFVPDSFIYEVLIQCLCKNLQLDLALCLTNEMIENRISPNHNVFVDMINCFCELGKINEAIMFLEDKKVHETAPFNALLEGCCNAGQTLVANALLETMSERNIADCQSWNILIRWLCENEEMRKAYLLLGRMIKSFIIFDHVTYSALVVGNCRLGKYEEAMELFHQICARCWLLDFDSYSELVGGLCDIKHSQDAIEVFHYMSIKRRSLHPSSFYKLIKCVCDLGQVNKAIRLWQLAYYCGISCCITTHTTIMHELSKSRRAKDLLHFLSQVLMVGSNLDVEAYCILIHSMSEQNKIKECVLFFNMMLKKGLIPDPERLFDQLSFIAIHSQLSRISKAIDRISDSGILNPAMYDLLITGLLKEGKEHKARRLLDLMLEKGWLPDATTHNLLIGSNVREGRSDETLFNNSVSQDSVSNILAESLGDT</sequence>
<comment type="similarity">
    <text evidence="1">Belongs to the PPR family. P subfamily.</text>
</comment>
<feature type="repeat" description="PPR" evidence="3">
    <location>
        <begin position="579"/>
        <end position="613"/>
    </location>
</feature>
<proteinExistence type="inferred from homology"/>
<feature type="repeat" description="PPR" evidence="3">
    <location>
        <begin position="648"/>
        <end position="682"/>
    </location>
</feature>
<evidence type="ECO:0008006" key="6">
    <source>
        <dbReference type="Google" id="ProtNLM"/>
    </source>
</evidence>
<dbReference type="InterPro" id="IPR050667">
    <property type="entry name" value="PPR-containing_protein"/>
</dbReference>
<dbReference type="NCBIfam" id="TIGR00756">
    <property type="entry name" value="PPR"/>
    <property type="match status" value="7"/>
</dbReference>
<dbReference type="EMBL" id="JAYKXN010000006">
    <property type="protein sequence ID" value="KAK7278060.1"/>
    <property type="molecule type" value="Genomic_DNA"/>
</dbReference>
<protein>
    <recommendedName>
        <fullName evidence="6">Pentatricopeptide repeat-containing protein</fullName>
    </recommendedName>
</protein>
<name>A0AAN9FKY9_CLITE</name>
<dbReference type="Proteomes" id="UP001359559">
    <property type="component" value="Unassembled WGS sequence"/>
</dbReference>
<keyword evidence="2" id="KW-0677">Repeat</keyword>
<comment type="caution">
    <text evidence="4">The sequence shown here is derived from an EMBL/GenBank/DDBJ whole genome shotgun (WGS) entry which is preliminary data.</text>
</comment>
<dbReference type="Pfam" id="PF01535">
    <property type="entry name" value="PPR"/>
    <property type="match status" value="4"/>
</dbReference>
<keyword evidence="5" id="KW-1185">Reference proteome</keyword>
<evidence type="ECO:0000313" key="5">
    <source>
        <dbReference type="Proteomes" id="UP001359559"/>
    </source>
</evidence>
<evidence type="ECO:0000313" key="4">
    <source>
        <dbReference type="EMBL" id="KAK7278060.1"/>
    </source>
</evidence>
<dbReference type="Pfam" id="PF13041">
    <property type="entry name" value="PPR_2"/>
    <property type="match status" value="3"/>
</dbReference>
<feature type="repeat" description="PPR" evidence="3">
    <location>
        <begin position="304"/>
        <end position="338"/>
    </location>
</feature>
<accession>A0AAN9FKY9</accession>
<evidence type="ECO:0000256" key="1">
    <source>
        <dbReference type="ARBA" id="ARBA00007626"/>
    </source>
</evidence>
<evidence type="ECO:0000256" key="2">
    <source>
        <dbReference type="ARBA" id="ARBA00022737"/>
    </source>
</evidence>
<feature type="repeat" description="PPR" evidence="3">
    <location>
        <begin position="234"/>
        <end position="268"/>
    </location>
</feature>
<feature type="repeat" description="PPR" evidence="3">
    <location>
        <begin position="269"/>
        <end position="303"/>
    </location>
</feature>
<dbReference type="Gene3D" id="1.25.40.10">
    <property type="entry name" value="Tetratricopeptide repeat domain"/>
    <property type="match status" value="6"/>
</dbReference>
<gene>
    <name evidence="4" type="ORF">RJT34_23082</name>
</gene>
<dbReference type="PROSITE" id="PS51375">
    <property type="entry name" value="PPR"/>
    <property type="match status" value="7"/>
</dbReference>
<feature type="repeat" description="PPR" evidence="3">
    <location>
        <begin position="162"/>
        <end position="198"/>
    </location>
</feature>
<feature type="repeat" description="PPR" evidence="3">
    <location>
        <begin position="439"/>
        <end position="473"/>
    </location>
</feature>